<evidence type="ECO:0000256" key="12">
    <source>
        <dbReference type="ARBA" id="ARBA00022989"/>
    </source>
</evidence>
<keyword evidence="12 15" id="KW-1133">Transmembrane helix</keyword>
<feature type="transmembrane region" description="Helical" evidence="15">
    <location>
        <begin position="723"/>
        <end position="745"/>
    </location>
</feature>
<evidence type="ECO:0000256" key="5">
    <source>
        <dbReference type="ARBA" id="ARBA00022568"/>
    </source>
</evidence>
<dbReference type="SUPFAM" id="SSF81660">
    <property type="entry name" value="Metal cation-transporting ATPase, ATP-binding domain N"/>
    <property type="match status" value="1"/>
</dbReference>
<dbReference type="EC" id="7.2.2.10" evidence="2"/>
<feature type="transmembrane region" description="Helical" evidence="15">
    <location>
        <begin position="783"/>
        <end position="803"/>
    </location>
</feature>
<feature type="transmembrane region" description="Helical" evidence="15">
    <location>
        <begin position="58"/>
        <end position="74"/>
    </location>
</feature>
<keyword evidence="5" id="KW-0109">Calcium transport</keyword>
<organism evidence="17 18">
    <name type="scientific">Methanobacterium subterraneum</name>
    <dbReference type="NCBI Taxonomy" id="59277"/>
    <lineage>
        <taxon>Archaea</taxon>
        <taxon>Methanobacteriati</taxon>
        <taxon>Methanobacteriota</taxon>
        <taxon>Methanomada group</taxon>
        <taxon>Methanobacteria</taxon>
        <taxon>Methanobacteriales</taxon>
        <taxon>Methanobacteriaceae</taxon>
        <taxon>Methanobacterium</taxon>
    </lineage>
</organism>
<dbReference type="PRINTS" id="PR00120">
    <property type="entry name" value="HATPASE"/>
</dbReference>
<dbReference type="NCBIfam" id="TIGR01494">
    <property type="entry name" value="ATPase_P-type"/>
    <property type="match status" value="2"/>
</dbReference>
<dbReference type="OrthoDB" id="8588at2157"/>
<keyword evidence="8" id="KW-0106">Calcium</keyword>
<dbReference type="InterPro" id="IPR006408">
    <property type="entry name" value="P-type_ATPase_IIB"/>
</dbReference>
<reference evidence="17 18" key="1">
    <citation type="submission" date="2016-10" db="EMBL/GenBank/DDBJ databases">
        <title>Comparative genomics between deep and shallow subseafloor isolates.</title>
        <authorList>
            <person name="Ishii S."/>
            <person name="Miller J.R."/>
            <person name="Sutton G."/>
            <person name="Suzuki S."/>
            <person name="Methe B."/>
            <person name="Inagaki F."/>
            <person name="Imachi H."/>
        </authorList>
    </citation>
    <scope>NUCLEOTIDE SEQUENCE [LARGE SCALE GENOMIC DNA]</scope>
    <source>
        <strain evidence="17 18">MO-MB1</strain>
    </source>
</reference>
<evidence type="ECO:0000256" key="13">
    <source>
        <dbReference type="ARBA" id="ARBA00023065"/>
    </source>
</evidence>
<dbReference type="EMBL" id="CP017766">
    <property type="protein sequence ID" value="AUB54727.1"/>
    <property type="molecule type" value="Genomic_DNA"/>
</dbReference>
<dbReference type="InterPro" id="IPR018303">
    <property type="entry name" value="ATPase_P-typ_P_site"/>
</dbReference>
<evidence type="ECO:0000313" key="17">
    <source>
        <dbReference type="EMBL" id="AUB54727.1"/>
    </source>
</evidence>
<dbReference type="InterPro" id="IPR044492">
    <property type="entry name" value="P_typ_ATPase_HD_dom"/>
</dbReference>
<dbReference type="RefSeq" id="WP_100904702.1">
    <property type="nucleotide sequence ID" value="NZ_CP017766.1"/>
</dbReference>
<keyword evidence="9" id="KW-0067">ATP-binding</keyword>
<dbReference type="SFLD" id="SFLDS00003">
    <property type="entry name" value="Haloacid_Dehalogenase"/>
    <property type="match status" value="1"/>
</dbReference>
<dbReference type="InterPro" id="IPR006413">
    <property type="entry name" value="P-type_ATPase_IIA_PMR1"/>
</dbReference>
<dbReference type="Pfam" id="PF08282">
    <property type="entry name" value="Hydrolase_3"/>
    <property type="match status" value="1"/>
</dbReference>
<dbReference type="SFLD" id="SFLDG00002">
    <property type="entry name" value="C1.7:_P-type_atpase_like"/>
    <property type="match status" value="1"/>
</dbReference>
<keyword evidence="13" id="KW-0406">Ion transport</keyword>
<feature type="transmembrane region" description="Helical" evidence="15">
    <location>
        <begin position="80"/>
        <end position="98"/>
    </location>
</feature>
<evidence type="ECO:0000256" key="15">
    <source>
        <dbReference type="SAM" id="Phobius"/>
    </source>
</evidence>
<evidence type="ECO:0000256" key="1">
    <source>
        <dbReference type="ARBA" id="ARBA00004127"/>
    </source>
</evidence>
<dbReference type="GO" id="GO:0005524">
    <property type="term" value="F:ATP binding"/>
    <property type="evidence" value="ECO:0007669"/>
    <property type="project" value="UniProtKB-KW"/>
</dbReference>
<keyword evidence="14 15" id="KW-0472">Membrane</keyword>
<dbReference type="Gene3D" id="3.40.1110.10">
    <property type="entry name" value="Calcium-transporting ATPase, cytoplasmic domain N"/>
    <property type="match status" value="1"/>
</dbReference>
<evidence type="ECO:0000256" key="10">
    <source>
        <dbReference type="ARBA" id="ARBA00022842"/>
    </source>
</evidence>
<evidence type="ECO:0000256" key="7">
    <source>
        <dbReference type="ARBA" id="ARBA00022741"/>
    </source>
</evidence>
<evidence type="ECO:0000256" key="11">
    <source>
        <dbReference type="ARBA" id="ARBA00022967"/>
    </source>
</evidence>
<feature type="transmembrane region" description="Helical" evidence="15">
    <location>
        <begin position="240"/>
        <end position="260"/>
    </location>
</feature>
<dbReference type="FunFam" id="2.70.150.10:FF:000160">
    <property type="entry name" value="Sarcoplasmic/endoplasmic reticulum calcium ATPase 1"/>
    <property type="match status" value="1"/>
</dbReference>
<keyword evidence="3" id="KW-0813">Transport</keyword>
<evidence type="ECO:0000256" key="2">
    <source>
        <dbReference type="ARBA" id="ARBA00012790"/>
    </source>
</evidence>
<dbReference type="GO" id="GO:0016887">
    <property type="term" value="F:ATP hydrolysis activity"/>
    <property type="evidence" value="ECO:0007669"/>
    <property type="project" value="InterPro"/>
</dbReference>
<dbReference type="InterPro" id="IPR059000">
    <property type="entry name" value="ATPase_P-type_domA"/>
</dbReference>
<dbReference type="SUPFAM" id="SSF56784">
    <property type="entry name" value="HAD-like"/>
    <property type="match status" value="1"/>
</dbReference>
<accession>A0A2H4V9H3</accession>
<dbReference type="SMART" id="SM00831">
    <property type="entry name" value="Cation_ATPase_N"/>
    <property type="match status" value="1"/>
</dbReference>
<evidence type="ECO:0000256" key="4">
    <source>
        <dbReference type="ARBA" id="ARBA00022553"/>
    </source>
</evidence>
<evidence type="ECO:0000256" key="8">
    <source>
        <dbReference type="ARBA" id="ARBA00022837"/>
    </source>
</evidence>
<dbReference type="Pfam" id="PF00122">
    <property type="entry name" value="E1-E2_ATPase"/>
    <property type="match status" value="1"/>
</dbReference>
<dbReference type="GO" id="GO:0016020">
    <property type="term" value="C:membrane"/>
    <property type="evidence" value="ECO:0007669"/>
    <property type="project" value="InterPro"/>
</dbReference>
<dbReference type="InterPro" id="IPR004014">
    <property type="entry name" value="ATPase_P-typ_cation-transptr_N"/>
</dbReference>
<dbReference type="FunFam" id="3.40.50.1000:FF:000028">
    <property type="entry name" value="Calcium-transporting P-type ATPase, putative"/>
    <property type="match status" value="1"/>
</dbReference>
<proteinExistence type="predicted"/>
<dbReference type="Pfam" id="PF13246">
    <property type="entry name" value="Cation_ATPase"/>
    <property type="match status" value="1"/>
</dbReference>
<dbReference type="Gene3D" id="2.70.150.10">
    <property type="entry name" value="Calcium-transporting ATPase, cytoplasmic transduction domain A"/>
    <property type="match status" value="1"/>
</dbReference>
<evidence type="ECO:0000256" key="3">
    <source>
        <dbReference type="ARBA" id="ARBA00022448"/>
    </source>
</evidence>
<dbReference type="PANTHER" id="PTHR42861">
    <property type="entry name" value="CALCIUM-TRANSPORTING ATPASE"/>
    <property type="match status" value="1"/>
</dbReference>
<feature type="transmembrane region" description="Helical" evidence="15">
    <location>
        <begin position="815"/>
        <end position="835"/>
    </location>
</feature>
<dbReference type="InterPro" id="IPR023214">
    <property type="entry name" value="HAD_sf"/>
</dbReference>
<evidence type="ECO:0000256" key="14">
    <source>
        <dbReference type="ARBA" id="ARBA00023136"/>
    </source>
</evidence>
<evidence type="ECO:0000259" key="16">
    <source>
        <dbReference type="SMART" id="SM00831"/>
    </source>
</evidence>
<protein>
    <recommendedName>
        <fullName evidence="2">P-type Ca(2+) transporter</fullName>
        <ecNumber evidence="2">7.2.2.10</ecNumber>
    </recommendedName>
</protein>
<dbReference type="GeneID" id="35120110"/>
<feature type="transmembrane region" description="Helical" evidence="15">
    <location>
        <begin position="266"/>
        <end position="291"/>
    </location>
</feature>
<feature type="domain" description="Cation-transporting P-type ATPase N-terminal" evidence="16">
    <location>
        <begin position="2"/>
        <end position="75"/>
    </location>
</feature>
<dbReference type="InterPro" id="IPR023299">
    <property type="entry name" value="ATPase_P-typ_cyto_dom_N"/>
</dbReference>
<name>A0A2H4V9H3_9EURY</name>
<dbReference type="SUPFAM" id="SSF81653">
    <property type="entry name" value="Calcium ATPase, transduction domain A"/>
    <property type="match status" value="1"/>
</dbReference>
<keyword evidence="4" id="KW-0597">Phosphoprotein</keyword>
<dbReference type="InterPro" id="IPR023298">
    <property type="entry name" value="ATPase_P-typ_TM_dom_sf"/>
</dbReference>
<dbReference type="Proteomes" id="UP000232806">
    <property type="component" value="Chromosome"/>
</dbReference>
<dbReference type="PROSITE" id="PS00154">
    <property type="entry name" value="ATPASE_E1_E2"/>
    <property type="match status" value="1"/>
</dbReference>
<dbReference type="PRINTS" id="PR00119">
    <property type="entry name" value="CATATPASE"/>
</dbReference>
<keyword evidence="10" id="KW-0460">Magnesium</keyword>
<dbReference type="SFLD" id="SFLDF00027">
    <property type="entry name" value="p-type_atpase"/>
    <property type="match status" value="1"/>
</dbReference>
<sequence length="840" mass="91387">MKWKKLSADETLKTLNTSINGLSSSEVQKRISEHGKNELVEEKKAGPIQIFLGQFKDILIVILLIAAVAAYFVGDTLDAIVILIVVFINAVVGFIQEYRAEKAMKKLKGLISTEAVVLRDGQEQKVLAGELTPGDIVLLEEGDKVPADLRIIESYDLLVDESSMTGESLPVEKHPNTLSTDDHGTENMAFMETNVASGRGKGVVVEIGMDTEIGKIAEMIQGEEEQTPLQQKIAGLGKTLGLLAVLVCSVVFVLEYLQGIPLVETFMTAVSLAVAAVPEGLPAILTLTLALGMQRMAKSNAIVRKLLAVETLGSCNVICTDKTGTLTLNQMTVRDVRVNDPEMVYTISALCNNATQSEGKLLGDPTDASLLLYADENGHNRKELEEKYPRLLEIPLDSTRKRMTTVNQIGADRYIMIKGAPEVLLQKCSQIKGDKGVFSIKPEDADNAMRDLKAMTGNALRVLGFAYRKLGPDEDLEDKEALEKDLIFVGLVGMMDPPREEAKQAIAQAKKAGIKVVMITGDHKDTAVAIAREIGITEGEIVALTGSDLDQLSDQEFENMVDDVSVYARVFPEQKVRIVETLKKKGHVASMTGDGVNDAPALKKAAIGVAMGSGTDVAKESADMLLQDDNFATIVKAVGEGRTIFDNIRRFVRFQLSTNIGAILTITSASVMGLPIPFNPIQVLWINIIMDGPPAQSLGVEPPEKGVMERPPLKEEIIPRKNLIKIVVAGVVMTLGTLALYYYLLSGGADLTKAMTMAFTVFVMYQIFNVFNCRSDGGFSNKFLFIAVGASFLLQLGVIYLPFLQGIFRTTSLGAFDWVLVLLISCTIFISDWLVGKFLK</sequence>
<dbReference type="GO" id="GO:0005388">
    <property type="term" value="F:P-type calcium transporter activity"/>
    <property type="evidence" value="ECO:0007669"/>
    <property type="project" value="UniProtKB-EC"/>
</dbReference>
<evidence type="ECO:0000256" key="6">
    <source>
        <dbReference type="ARBA" id="ARBA00022692"/>
    </source>
</evidence>
<dbReference type="Gene3D" id="1.20.1110.10">
    <property type="entry name" value="Calcium-transporting ATPase, transmembrane domain"/>
    <property type="match status" value="2"/>
</dbReference>
<dbReference type="NCBIfam" id="TIGR01522">
    <property type="entry name" value="ATPase-IIA2_Ca"/>
    <property type="match status" value="1"/>
</dbReference>
<keyword evidence="6 15" id="KW-0812">Transmembrane</keyword>
<dbReference type="AlphaFoldDB" id="A0A2H4V9H3"/>
<comment type="subcellular location">
    <subcellularLocation>
        <location evidence="1">Endomembrane system</location>
        <topology evidence="1">Multi-pass membrane protein</topology>
    </subcellularLocation>
</comment>
<dbReference type="InterPro" id="IPR006068">
    <property type="entry name" value="ATPase_P-typ_cation-transptr_C"/>
</dbReference>
<dbReference type="NCBIfam" id="TIGR01517">
    <property type="entry name" value="ATPase-IIB_Ca"/>
    <property type="match status" value="1"/>
</dbReference>
<gene>
    <name evidence="17" type="ORF">BK007_00945</name>
</gene>
<dbReference type="GO" id="GO:0012505">
    <property type="term" value="C:endomembrane system"/>
    <property type="evidence" value="ECO:0007669"/>
    <property type="project" value="UniProtKB-SubCell"/>
</dbReference>
<keyword evidence="7" id="KW-0547">Nucleotide-binding</keyword>
<feature type="transmembrane region" description="Helical" evidence="15">
    <location>
        <begin position="751"/>
        <end position="771"/>
    </location>
</feature>
<evidence type="ECO:0000313" key="18">
    <source>
        <dbReference type="Proteomes" id="UP000232806"/>
    </source>
</evidence>
<evidence type="ECO:0000256" key="9">
    <source>
        <dbReference type="ARBA" id="ARBA00022840"/>
    </source>
</evidence>
<dbReference type="Pfam" id="PF00690">
    <property type="entry name" value="Cation_ATPase_N"/>
    <property type="match status" value="1"/>
</dbReference>
<dbReference type="SUPFAM" id="SSF81665">
    <property type="entry name" value="Calcium ATPase, transmembrane domain M"/>
    <property type="match status" value="1"/>
</dbReference>
<dbReference type="InterPro" id="IPR008250">
    <property type="entry name" value="ATPase_P-typ_transduc_dom_A_sf"/>
</dbReference>
<dbReference type="InterPro" id="IPR036412">
    <property type="entry name" value="HAD-like_sf"/>
</dbReference>
<keyword evidence="11" id="KW-1278">Translocase</keyword>
<dbReference type="InterPro" id="IPR001757">
    <property type="entry name" value="P_typ_ATPase"/>
</dbReference>
<dbReference type="Pfam" id="PF00689">
    <property type="entry name" value="Cation_ATPase_C"/>
    <property type="match status" value="1"/>
</dbReference>
<dbReference type="Gene3D" id="3.40.50.1000">
    <property type="entry name" value="HAD superfamily/HAD-like"/>
    <property type="match status" value="1"/>
</dbReference>